<dbReference type="RefSeq" id="WP_203095812.1">
    <property type="nucleotide sequence ID" value="NZ_CP059075.1"/>
</dbReference>
<dbReference type="Proteomes" id="UP000596329">
    <property type="component" value="Chromosome"/>
</dbReference>
<sequence>MAIVTPEQYHNTPDNHGNYQYVSLKEVVNSLELEALDDDSFLKNTKRYQMVRHAKNAIKEVTKQAANEVLAIEITVPNNLVFALPQDYVNYVRVSVVVIDASTGSKRLQVLDVNNKMNISTGYLQDNNAGILFDNNGYILTSDGDNAYGQPYKTYSFTDYGGQLDLDTAKLSQYGEFTIDERRGKILFSSELGEREIVLEYVSDGLQAEINEEKITIHKHIVNAIRDWTYYACIECKRNVPMNEKKRALDRYKTTLHQAKLDRSDFNFVQIARVFRTKTMNI</sequence>
<name>A0A7U2R9R2_FLAPS</name>
<organism evidence="1 2">
    <name type="scientific">Flavobacterium psychrophilum</name>
    <dbReference type="NCBI Taxonomy" id="96345"/>
    <lineage>
        <taxon>Bacteria</taxon>
        <taxon>Pseudomonadati</taxon>
        <taxon>Bacteroidota</taxon>
        <taxon>Flavobacteriia</taxon>
        <taxon>Flavobacteriales</taxon>
        <taxon>Flavobacteriaceae</taxon>
        <taxon>Flavobacterium</taxon>
    </lineage>
</organism>
<evidence type="ECO:0000313" key="1">
    <source>
        <dbReference type="EMBL" id="QRE03514.1"/>
    </source>
</evidence>
<proteinExistence type="predicted"/>
<reference evidence="1 2" key="1">
    <citation type="submission" date="2020-07" db="EMBL/GenBank/DDBJ databases">
        <title>Genomic characterization of Flavobacterium psychrophilum strains.</title>
        <authorList>
            <person name="Castillo D."/>
            <person name="Jorgensen J."/>
            <person name="Middelboe M."/>
        </authorList>
    </citation>
    <scope>NUCLEOTIDE SEQUENCE [LARGE SCALE GENOMIC DNA]</scope>
    <source>
        <strain evidence="1 2">FPS-R7</strain>
    </source>
</reference>
<dbReference type="EMBL" id="CP059075">
    <property type="protein sequence ID" value="QRE03514.1"/>
    <property type="molecule type" value="Genomic_DNA"/>
</dbReference>
<evidence type="ECO:0000313" key="2">
    <source>
        <dbReference type="Proteomes" id="UP000596329"/>
    </source>
</evidence>
<protein>
    <submittedName>
        <fullName evidence="1">Uncharacterized protein</fullName>
    </submittedName>
</protein>
<dbReference type="AlphaFoldDB" id="A0A7U2R9R2"/>
<accession>A0A7U2R9R2</accession>
<gene>
    <name evidence="1" type="ORF">H0H26_11580</name>
</gene>